<dbReference type="PANTHER" id="PTHR43439">
    <property type="entry name" value="PHENYLACETATE-COENZYME A LIGASE"/>
    <property type="match status" value="1"/>
</dbReference>
<evidence type="ECO:0000313" key="4">
    <source>
        <dbReference type="EMBL" id="KAK5075895.1"/>
    </source>
</evidence>
<organism evidence="4 5">
    <name type="scientific">Lithohypha guttulata</name>
    <dbReference type="NCBI Taxonomy" id="1690604"/>
    <lineage>
        <taxon>Eukaryota</taxon>
        <taxon>Fungi</taxon>
        <taxon>Dikarya</taxon>
        <taxon>Ascomycota</taxon>
        <taxon>Pezizomycotina</taxon>
        <taxon>Eurotiomycetes</taxon>
        <taxon>Chaetothyriomycetidae</taxon>
        <taxon>Chaetothyriales</taxon>
        <taxon>Trichomeriaceae</taxon>
        <taxon>Lithohypha</taxon>
    </lineage>
</organism>
<dbReference type="InterPro" id="IPR000873">
    <property type="entry name" value="AMP-dep_synth/lig_dom"/>
</dbReference>
<accession>A0ABR0JWP9</accession>
<dbReference type="Pfam" id="PF00501">
    <property type="entry name" value="AMP-binding"/>
    <property type="match status" value="1"/>
</dbReference>
<evidence type="ECO:0000256" key="1">
    <source>
        <dbReference type="ARBA" id="ARBA00022450"/>
    </source>
</evidence>
<comment type="caution">
    <text evidence="4">The sequence shown here is derived from an EMBL/GenBank/DDBJ whole genome shotgun (WGS) entry which is preliminary data.</text>
</comment>
<gene>
    <name evidence="4" type="ORF">LTR24_009788</name>
</gene>
<reference evidence="4 5" key="1">
    <citation type="submission" date="2023-08" db="EMBL/GenBank/DDBJ databases">
        <title>Black Yeasts Isolated from many extreme environments.</title>
        <authorList>
            <person name="Coleine C."/>
            <person name="Stajich J.E."/>
            <person name="Selbmann L."/>
        </authorList>
    </citation>
    <scope>NUCLEOTIDE SEQUENCE [LARGE SCALE GENOMIC DNA]</scope>
    <source>
        <strain evidence="4 5">CCFEE 5885</strain>
    </source>
</reference>
<keyword evidence="2" id="KW-0597">Phosphoprotein</keyword>
<sequence length="554" mass="61393">MGEKKGALSYRSSLDVESKVKPQVAMDLTGLDRHQAVQPKVSSGSSQGFGEISYAAAANAVNRTAWFFEGSLGRPQSETFPVVSYVGPADLRYLLLPLALVKCGYQVLLLSDLSSPDMQEHLLKAAECRLFACTDSNSNNPIQARLGLKPIVVPELEMLLATDLVDPYPYTRITQQGLNDPLMKLHTSGTSSVTGNAKLITYSLGTTCAAQVQELVPDLNGYKNLVAKDAELTRVYTASRIPHAGGVFLALRLMYQGVAIVPGGANPLSLDDFEYVLNGAGIDAVFGPPILFEAMAKRPDLVRQLSKLKQVIFGGGKLAKAAGDEITKHTELYSRYDSTENATPSAHATDPEDWQYCHFSPKYSYFSFRRHPPDDPSSNLFEAVMVRHPDPAVRRGQPVFWSFPDRTEWSMDDLFEPHPTKPNHWKYICRRDDMINVGNGTNIMPTFFEQEVLERDPRVKKAVMYGNGQAHLAVLIELTTPVDGAAEMEHMKQELWPLVESYNQKMSRGTQVAKHAIVIAAKDRPLPRGGKGDVQRRRAEAMYEKELAMAFKDN</sequence>
<evidence type="ECO:0000313" key="5">
    <source>
        <dbReference type="Proteomes" id="UP001345013"/>
    </source>
</evidence>
<keyword evidence="5" id="KW-1185">Reference proteome</keyword>
<dbReference type="EMBL" id="JAVRRG010000236">
    <property type="protein sequence ID" value="KAK5075895.1"/>
    <property type="molecule type" value="Genomic_DNA"/>
</dbReference>
<dbReference type="SUPFAM" id="SSF56801">
    <property type="entry name" value="Acetyl-CoA synthetase-like"/>
    <property type="match status" value="1"/>
</dbReference>
<dbReference type="Pfam" id="PF23562">
    <property type="entry name" value="AMP-binding_C_3"/>
    <property type="match status" value="1"/>
</dbReference>
<dbReference type="Proteomes" id="UP001345013">
    <property type="component" value="Unassembled WGS sequence"/>
</dbReference>
<dbReference type="PANTHER" id="PTHR43439:SF2">
    <property type="entry name" value="ENZYME, PUTATIVE (JCVI)-RELATED"/>
    <property type="match status" value="1"/>
</dbReference>
<keyword evidence="1" id="KW-0596">Phosphopantetheine</keyword>
<protein>
    <recommendedName>
        <fullName evidence="3">AMP-dependent synthetase/ligase domain-containing protein</fullName>
    </recommendedName>
</protein>
<name>A0ABR0JWP9_9EURO</name>
<dbReference type="Gene3D" id="3.40.50.12780">
    <property type="entry name" value="N-terminal domain of ligase-like"/>
    <property type="match status" value="1"/>
</dbReference>
<evidence type="ECO:0000256" key="2">
    <source>
        <dbReference type="ARBA" id="ARBA00022553"/>
    </source>
</evidence>
<dbReference type="InterPro" id="IPR051414">
    <property type="entry name" value="Adenylate-forming_Reductase"/>
</dbReference>
<feature type="domain" description="AMP-dependent synthetase/ligase" evidence="3">
    <location>
        <begin position="49"/>
        <end position="355"/>
    </location>
</feature>
<dbReference type="InterPro" id="IPR042099">
    <property type="entry name" value="ANL_N_sf"/>
</dbReference>
<evidence type="ECO:0000259" key="3">
    <source>
        <dbReference type="Pfam" id="PF00501"/>
    </source>
</evidence>
<proteinExistence type="predicted"/>